<reference evidence="2" key="1">
    <citation type="submission" date="2018-06" db="EMBL/GenBank/DDBJ databases">
        <authorList>
            <person name="Zhirakovskaya E."/>
        </authorList>
    </citation>
    <scope>NUCLEOTIDE SEQUENCE</scope>
</reference>
<sequence>MHLGQLLANEREQKQISQREVG</sequence>
<name>A0A3B1C5C2_9ZZZZ</name>
<proteinExistence type="predicted"/>
<accession>A0A3B1C5C2</accession>
<organism evidence="2">
    <name type="scientific">hydrothermal vent metagenome</name>
    <dbReference type="NCBI Taxonomy" id="652676"/>
    <lineage>
        <taxon>unclassified sequences</taxon>
        <taxon>metagenomes</taxon>
        <taxon>ecological metagenomes</taxon>
    </lineage>
</organism>
<evidence type="ECO:0000313" key="2">
    <source>
        <dbReference type="EMBL" id="VAX12107.1"/>
    </source>
</evidence>
<protein>
    <submittedName>
        <fullName evidence="2">Uncharacterized protein</fullName>
    </submittedName>
</protein>
<dbReference type="AlphaFoldDB" id="A0A3B1C5C2"/>
<gene>
    <name evidence="2" type="ORF">MNBD_GAMMA24-942</name>
</gene>
<dbReference type="EMBL" id="UOFZ01000011">
    <property type="protein sequence ID" value="VAX12107.1"/>
    <property type="molecule type" value="Genomic_DNA"/>
</dbReference>
<feature type="region of interest" description="Disordered" evidence="1">
    <location>
        <begin position="1"/>
        <end position="22"/>
    </location>
</feature>
<evidence type="ECO:0000256" key="1">
    <source>
        <dbReference type="SAM" id="MobiDB-lite"/>
    </source>
</evidence>
<feature type="non-terminal residue" evidence="2">
    <location>
        <position position="22"/>
    </location>
</feature>